<evidence type="ECO:0000259" key="4">
    <source>
        <dbReference type="Pfam" id="PF00884"/>
    </source>
</evidence>
<keyword evidence="3" id="KW-0732">Signal</keyword>
<feature type="chain" id="PRO_5047109268" evidence="3">
    <location>
        <begin position="21"/>
        <end position="531"/>
    </location>
</feature>
<protein>
    <submittedName>
        <fullName evidence="5">Arylsulfatase</fullName>
    </submittedName>
</protein>
<feature type="domain" description="Sulfatase N-terminal" evidence="4">
    <location>
        <begin position="42"/>
        <end position="414"/>
    </location>
</feature>
<dbReference type="CDD" id="cd16143">
    <property type="entry name" value="ARS_like"/>
    <property type="match status" value="1"/>
</dbReference>
<organism evidence="5 6">
    <name type="scientific">Gelatiniphilus marinus</name>
    <dbReference type="NCBI Taxonomy" id="1759464"/>
    <lineage>
        <taxon>Bacteria</taxon>
        <taxon>Pseudomonadati</taxon>
        <taxon>Bacteroidota</taxon>
        <taxon>Flavobacteriia</taxon>
        <taxon>Flavobacteriales</taxon>
        <taxon>Flavobacteriaceae</taxon>
        <taxon>Gelatiniphilus</taxon>
    </lineage>
</organism>
<evidence type="ECO:0000256" key="2">
    <source>
        <dbReference type="ARBA" id="ARBA00022801"/>
    </source>
</evidence>
<dbReference type="PANTHER" id="PTHR43751:SF6">
    <property type="entry name" value="N-ACETYLGALACTOSAMINE-6-O-SULFATASE"/>
    <property type="match status" value="1"/>
</dbReference>
<evidence type="ECO:0000313" key="6">
    <source>
        <dbReference type="Proteomes" id="UP001597441"/>
    </source>
</evidence>
<comment type="caution">
    <text evidence="5">The sequence shown here is derived from an EMBL/GenBank/DDBJ whole genome shotgun (WGS) entry which is preliminary data.</text>
</comment>
<dbReference type="EMBL" id="JBHULK010000007">
    <property type="protein sequence ID" value="MFD2536253.1"/>
    <property type="molecule type" value="Genomic_DNA"/>
</dbReference>
<reference evidence="6" key="1">
    <citation type="journal article" date="2019" name="Int. J. Syst. Evol. Microbiol.">
        <title>The Global Catalogue of Microorganisms (GCM) 10K type strain sequencing project: providing services to taxonomists for standard genome sequencing and annotation.</title>
        <authorList>
            <consortium name="The Broad Institute Genomics Platform"/>
            <consortium name="The Broad Institute Genome Sequencing Center for Infectious Disease"/>
            <person name="Wu L."/>
            <person name="Ma J."/>
        </authorList>
    </citation>
    <scope>NUCLEOTIDE SEQUENCE [LARGE SCALE GENOMIC DNA]</scope>
    <source>
        <strain evidence="6">KCTC 42903</strain>
    </source>
</reference>
<dbReference type="InterPro" id="IPR052701">
    <property type="entry name" value="GAG_Ulvan_Degrading_Sulfatases"/>
</dbReference>
<dbReference type="Proteomes" id="UP001597441">
    <property type="component" value="Unassembled WGS sequence"/>
</dbReference>
<evidence type="ECO:0000256" key="1">
    <source>
        <dbReference type="ARBA" id="ARBA00008779"/>
    </source>
</evidence>
<dbReference type="PROSITE" id="PS51257">
    <property type="entry name" value="PROKAR_LIPOPROTEIN"/>
    <property type="match status" value="1"/>
</dbReference>
<dbReference type="Gene3D" id="3.40.720.10">
    <property type="entry name" value="Alkaline Phosphatase, subunit A"/>
    <property type="match status" value="1"/>
</dbReference>
<dbReference type="SUPFAM" id="SSF53649">
    <property type="entry name" value="Alkaline phosphatase-like"/>
    <property type="match status" value="1"/>
</dbReference>
<feature type="signal peptide" evidence="3">
    <location>
        <begin position="1"/>
        <end position="20"/>
    </location>
</feature>
<dbReference type="PROSITE" id="PS00149">
    <property type="entry name" value="SULFATASE_2"/>
    <property type="match status" value="1"/>
</dbReference>
<evidence type="ECO:0000256" key="3">
    <source>
        <dbReference type="SAM" id="SignalP"/>
    </source>
</evidence>
<accession>A0ABW5JU38</accession>
<keyword evidence="6" id="KW-1185">Reference proteome</keyword>
<dbReference type="Pfam" id="PF00884">
    <property type="entry name" value="Sulfatase"/>
    <property type="match status" value="1"/>
</dbReference>
<dbReference type="Gene3D" id="3.30.1120.10">
    <property type="match status" value="1"/>
</dbReference>
<proteinExistence type="inferred from homology"/>
<dbReference type="PROSITE" id="PS00523">
    <property type="entry name" value="SULFATASE_1"/>
    <property type="match status" value="1"/>
</dbReference>
<dbReference type="InterPro" id="IPR017850">
    <property type="entry name" value="Alkaline_phosphatase_core_sf"/>
</dbReference>
<dbReference type="InterPro" id="IPR024607">
    <property type="entry name" value="Sulfatase_CS"/>
</dbReference>
<comment type="similarity">
    <text evidence="1">Belongs to the sulfatase family.</text>
</comment>
<gene>
    <name evidence="5" type="ORF">ACFSQS_14155</name>
</gene>
<sequence length="531" mass="58618">MTLKKQSFFIYVLFIFVVLACKNKTAETKSNSETSSENKQKPNIVFIYTDDLGYGDVSAYGATEIKTPAIDALAKEGILFDNAYATAATCTPSRYSLLTGNYAWRKKGTGVAKGDEALLIDTARTTLPKLLQTTGYKTGIVGKWHLGLGDKNGPNWNGKISPGPLEIGFDYSYLIPATGDRVPCVYVENHYVVNLDPNDPITVNYKEKVGDWPTGKENPELLTMKPSQGHNHTIVNGISRIGYMTGGKAALWDDETIPMELVDKSNKFINENKNQPFFLLLSTHDIHVPRVANSMFKDKSGLGLRGDVILQLDWTVNEIVKTLKAQHLLENTIIVFSSDNGPVVDDGYHDQARELLGNHKPTGGLRGGKYSAYDGGSKIPLIIRWPDGKGQGTVSSALVSQVDFLSSFAALAGIEQVNKDVIDSQNTLDVFMGKNKTGRTALIQESFKGPISYLEGDWKYIEPLDGPKLVPWGPVIETGFKPTPQLYNIKKDPNEQVNLAPEFPEKVKELKTKLKNLKKDGYTNQHEVNLN</sequence>
<keyword evidence="2" id="KW-0378">Hydrolase</keyword>
<dbReference type="RefSeq" id="WP_388020342.1">
    <property type="nucleotide sequence ID" value="NZ_JBHUDT010000007.1"/>
</dbReference>
<dbReference type="InterPro" id="IPR000917">
    <property type="entry name" value="Sulfatase_N"/>
</dbReference>
<name>A0ABW5JU38_9FLAO</name>
<evidence type="ECO:0000313" key="5">
    <source>
        <dbReference type="EMBL" id="MFD2536253.1"/>
    </source>
</evidence>
<dbReference type="PANTHER" id="PTHR43751">
    <property type="entry name" value="SULFATASE"/>
    <property type="match status" value="1"/>
</dbReference>